<proteinExistence type="inferred from homology"/>
<evidence type="ECO:0000256" key="2">
    <source>
        <dbReference type="ARBA" id="ARBA00022670"/>
    </source>
</evidence>
<dbReference type="SUPFAM" id="SSF54001">
    <property type="entry name" value="Cysteine proteinases"/>
    <property type="match status" value="1"/>
</dbReference>
<name>A0A2P5HPI4_DIAHE</name>
<dbReference type="PANTHER" id="PTHR10183:SF379">
    <property type="entry name" value="CALPAIN-5"/>
    <property type="match status" value="1"/>
</dbReference>
<dbReference type="GO" id="GO:0006508">
    <property type="term" value="P:proteolysis"/>
    <property type="evidence" value="ECO:0007669"/>
    <property type="project" value="UniProtKB-KW"/>
</dbReference>
<dbReference type="InterPro" id="IPR001300">
    <property type="entry name" value="Peptidase_C2_calpain_cat"/>
</dbReference>
<comment type="similarity">
    <text evidence="1">Belongs to the peptidase C2 family.</text>
</comment>
<dbReference type="InParanoid" id="A0A2P5HPI4"/>
<dbReference type="OrthoDB" id="424753at2759"/>
<comment type="caution">
    <text evidence="7">The sequence shown here is derived from an EMBL/GenBank/DDBJ whole genome shotgun (WGS) entry which is preliminary data.</text>
</comment>
<keyword evidence="8" id="KW-1185">Reference proteome</keyword>
<evidence type="ECO:0000256" key="3">
    <source>
        <dbReference type="ARBA" id="ARBA00022801"/>
    </source>
</evidence>
<dbReference type="Proteomes" id="UP000094444">
    <property type="component" value="Unassembled WGS sequence"/>
</dbReference>
<accession>A0A2P5HPI4</accession>
<feature type="region of interest" description="Disordered" evidence="5">
    <location>
        <begin position="29"/>
        <end position="59"/>
    </location>
</feature>
<feature type="domain" description="Calpain catalytic" evidence="6">
    <location>
        <begin position="160"/>
        <end position="201"/>
    </location>
</feature>
<evidence type="ECO:0000256" key="4">
    <source>
        <dbReference type="ARBA" id="ARBA00022807"/>
    </source>
</evidence>
<dbReference type="InterPro" id="IPR022684">
    <property type="entry name" value="Calpain_cysteine_protease"/>
</dbReference>
<organism evidence="7 8">
    <name type="scientific">Diaporthe helianthi</name>
    <dbReference type="NCBI Taxonomy" id="158607"/>
    <lineage>
        <taxon>Eukaryota</taxon>
        <taxon>Fungi</taxon>
        <taxon>Dikarya</taxon>
        <taxon>Ascomycota</taxon>
        <taxon>Pezizomycotina</taxon>
        <taxon>Sordariomycetes</taxon>
        <taxon>Sordariomycetidae</taxon>
        <taxon>Diaporthales</taxon>
        <taxon>Diaporthaceae</taxon>
        <taxon>Diaporthe</taxon>
    </lineage>
</organism>
<evidence type="ECO:0000256" key="1">
    <source>
        <dbReference type="ARBA" id="ARBA00007623"/>
    </source>
</evidence>
<dbReference type="Pfam" id="PF00648">
    <property type="entry name" value="Peptidase_C2"/>
    <property type="match status" value="1"/>
</dbReference>
<feature type="region of interest" description="Disordered" evidence="5">
    <location>
        <begin position="107"/>
        <end position="145"/>
    </location>
</feature>
<keyword evidence="2" id="KW-0645">Protease</keyword>
<evidence type="ECO:0000313" key="7">
    <source>
        <dbReference type="EMBL" id="POS72174.1"/>
    </source>
</evidence>
<dbReference type="InterPro" id="IPR038765">
    <property type="entry name" value="Papain-like_cys_pep_sf"/>
</dbReference>
<dbReference type="STRING" id="158607.A0A2P5HPI4"/>
<dbReference type="AlphaFoldDB" id="A0A2P5HPI4"/>
<gene>
    <name evidence="7" type="ORF">DHEL01_v209431</name>
</gene>
<keyword evidence="3" id="KW-0378">Hydrolase</keyword>
<evidence type="ECO:0000313" key="8">
    <source>
        <dbReference type="Proteomes" id="UP000094444"/>
    </source>
</evidence>
<evidence type="ECO:0000259" key="6">
    <source>
        <dbReference type="Pfam" id="PF00648"/>
    </source>
</evidence>
<sequence length="265" mass="29251">MDAGPRVPRAPQGEVNAFWSKFSRRQPSKVTSVFPRPPYASLLPTHPDPRGASSARNAAESYKMAARECGGKVRRIRDECERTNENITDPDFDIESDFVTRRGNCLVGMRHPPVKNEGRRRGRGRGRGSPSSSPSPHLLSPGAASEATIKAQGPGITGSVRCSEQNDTWLPLMEKAYAKAHVVYEAIDCGYVGDGIGILGGRGIPGAGWESGMGGGLSDGAEEWTPNWMEKLDHRFRNDGIFRMEYSDMLQTFGYIYRTRLFDER</sequence>
<dbReference type="EMBL" id="MAVT02001065">
    <property type="protein sequence ID" value="POS72174.1"/>
    <property type="molecule type" value="Genomic_DNA"/>
</dbReference>
<dbReference type="GO" id="GO:0004198">
    <property type="term" value="F:calcium-dependent cysteine-type endopeptidase activity"/>
    <property type="evidence" value="ECO:0007669"/>
    <property type="project" value="InterPro"/>
</dbReference>
<protein>
    <submittedName>
        <fullName evidence="7">Calpain-5</fullName>
    </submittedName>
</protein>
<feature type="compositionally biased region" description="Low complexity" evidence="5">
    <location>
        <begin position="128"/>
        <end position="142"/>
    </location>
</feature>
<keyword evidence="4" id="KW-0788">Thiol protease</keyword>
<evidence type="ECO:0000256" key="5">
    <source>
        <dbReference type="SAM" id="MobiDB-lite"/>
    </source>
</evidence>
<dbReference type="Gene3D" id="3.90.70.10">
    <property type="entry name" value="Cysteine proteinases"/>
    <property type="match status" value="1"/>
</dbReference>
<dbReference type="PANTHER" id="PTHR10183">
    <property type="entry name" value="CALPAIN"/>
    <property type="match status" value="1"/>
</dbReference>
<reference evidence="7" key="1">
    <citation type="submission" date="2017-09" db="EMBL/GenBank/DDBJ databases">
        <title>Polyketide synthases of a Diaporthe helianthi virulent isolate.</title>
        <authorList>
            <person name="Baroncelli R."/>
        </authorList>
    </citation>
    <scope>NUCLEOTIDE SEQUENCE [LARGE SCALE GENOMIC DNA]</scope>
    <source>
        <strain evidence="7">7/96</strain>
    </source>
</reference>